<dbReference type="SUPFAM" id="SSF48403">
    <property type="entry name" value="Ankyrin repeat"/>
    <property type="match status" value="1"/>
</dbReference>
<dbReference type="PROSITE" id="PS50297">
    <property type="entry name" value="ANK_REP_REGION"/>
    <property type="match status" value="1"/>
</dbReference>
<sequence>MLEKVYTRVPIETNTKSESKQNLEKKIENLKYEGYLLRKDLLMGQGSRAKSIFERNEGLLGFVMVNDGSTILHFAVEAGQNDFVKKLFSCLTGEQLLHRRKSDGSTALHVAAIVGNKDAAELLVKKNKEFLRIKDHKGKEPLHKAYEHMHLDIIGYLLNAVNDDANAKFQSSPTGSVHPDDEIGVGVLVNAISAKRYCK</sequence>
<keyword evidence="1" id="KW-0040">ANK repeat</keyword>
<comment type="caution">
    <text evidence="2">The sequence shown here is derived from an EMBL/GenBank/DDBJ whole genome shotgun (WGS) entry which is preliminary data.</text>
</comment>
<dbReference type="EMBL" id="MNCJ02000324">
    <property type="protein sequence ID" value="KAF5789350.1"/>
    <property type="molecule type" value="Genomic_DNA"/>
</dbReference>
<dbReference type="PANTHER" id="PTHR47303:SF1">
    <property type="entry name" value="NF-KAPPA-B INHIBITOR BETA"/>
    <property type="match status" value="1"/>
</dbReference>
<dbReference type="PANTHER" id="PTHR47303">
    <property type="match status" value="1"/>
</dbReference>
<feature type="repeat" description="ANK" evidence="1">
    <location>
        <begin position="103"/>
        <end position="127"/>
    </location>
</feature>
<keyword evidence="3" id="KW-1185">Reference proteome</keyword>
<dbReference type="InterPro" id="IPR036770">
    <property type="entry name" value="Ankyrin_rpt-contain_sf"/>
</dbReference>
<evidence type="ECO:0000256" key="1">
    <source>
        <dbReference type="PROSITE-ProRule" id="PRU00023"/>
    </source>
</evidence>
<dbReference type="AlphaFoldDB" id="A0A9K3N772"/>
<protein>
    <submittedName>
        <fullName evidence="2">Ankyrin repeat-containing domain-containing protein</fullName>
    </submittedName>
</protein>
<dbReference type="Proteomes" id="UP000215914">
    <property type="component" value="Unassembled WGS sequence"/>
</dbReference>
<dbReference type="Pfam" id="PF12796">
    <property type="entry name" value="Ank_2"/>
    <property type="match status" value="1"/>
</dbReference>
<evidence type="ECO:0000313" key="2">
    <source>
        <dbReference type="EMBL" id="KAF5789350.1"/>
    </source>
</evidence>
<dbReference type="Gene3D" id="1.25.40.20">
    <property type="entry name" value="Ankyrin repeat-containing domain"/>
    <property type="match status" value="1"/>
</dbReference>
<name>A0A9K3N772_HELAN</name>
<reference evidence="2" key="1">
    <citation type="journal article" date="2017" name="Nature">
        <title>The sunflower genome provides insights into oil metabolism, flowering and Asterid evolution.</title>
        <authorList>
            <person name="Badouin H."/>
            <person name="Gouzy J."/>
            <person name="Grassa C.J."/>
            <person name="Murat F."/>
            <person name="Staton S.E."/>
            <person name="Cottret L."/>
            <person name="Lelandais-Briere C."/>
            <person name="Owens G.L."/>
            <person name="Carrere S."/>
            <person name="Mayjonade B."/>
            <person name="Legrand L."/>
            <person name="Gill N."/>
            <person name="Kane N.C."/>
            <person name="Bowers J.E."/>
            <person name="Hubner S."/>
            <person name="Bellec A."/>
            <person name="Berard A."/>
            <person name="Berges H."/>
            <person name="Blanchet N."/>
            <person name="Boniface M.C."/>
            <person name="Brunel D."/>
            <person name="Catrice O."/>
            <person name="Chaidir N."/>
            <person name="Claudel C."/>
            <person name="Donnadieu C."/>
            <person name="Faraut T."/>
            <person name="Fievet G."/>
            <person name="Helmstetter N."/>
            <person name="King M."/>
            <person name="Knapp S.J."/>
            <person name="Lai Z."/>
            <person name="Le Paslier M.C."/>
            <person name="Lippi Y."/>
            <person name="Lorenzon L."/>
            <person name="Mandel J.R."/>
            <person name="Marage G."/>
            <person name="Marchand G."/>
            <person name="Marquand E."/>
            <person name="Bret-Mestries E."/>
            <person name="Morien E."/>
            <person name="Nambeesan S."/>
            <person name="Nguyen T."/>
            <person name="Pegot-Espagnet P."/>
            <person name="Pouilly N."/>
            <person name="Raftis F."/>
            <person name="Sallet E."/>
            <person name="Schiex T."/>
            <person name="Thomas J."/>
            <person name="Vandecasteele C."/>
            <person name="Vares D."/>
            <person name="Vear F."/>
            <person name="Vautrin S."/>
            <person name="Crespi M."/>
            <person name="Mangin B."/>
            <person name="Burke J.M."/>
            <person name="Salse J."/>
            <person name="Munos S."/>
            <person name="Vincourt P."/>
            <person name="Rieseberg L.H."/>
            <person name="Langlade N.B."/>
        </authorList>
    </citation>
    <scope>NUCLEOTIDE SEQUENCE</scope>
    <source>
        <tissue evidence="2">Leaves</tissue>
    </source>
</reference>
<proteinExistence type="predicted"/>
<dbReference type="SMART" id="SM00248">
    <property type="entry name" value="ANK"/>
    <property type="match status" value="3"/>
</dbReference>
<evidence type="ECO:0000313" key="3">
    <source>
        <dbReference type="Proteomes" id="UP000215914"/>
    </source>
</evidence>
<accession>A0A9K3N772</accession>
<reference evidence="2" key="2">
    <citation type="submission" date="2020-06" db="EMBL/GenBank/DDBJ databases">
        <title>Helianthus annuus Genome sequencing and assembly Release 2.</title>
        <authorList>
            <person name="Gouzy J."/>
            <person name="Langlade N."/>
            <person name="Munos S."/>
        </authorList>
    </citation>
    <scope>NUCLEOTIDE SEQUENCE</scope>
    <source>
        <tissue evidence="2">Leaves</tissue>
    </source>
</reference>
<gene>
    <name evidence="2" type="ORF">HanXRQr2_Chr09g0370211</name>
</gene>
<dbReference type="PROSITE" id="PS50088">
    <property type="entry name" value="ANK_REPEAT"/>
    <property type="match status" value="1"/>
</dbReference>
<dbReference type="Gramene" id="mRNA:HanXRQr2_Chr09g0370211">
    <property type="protein sequence ID" value="CDS:HanXRQr2_Chr09g0370211.1"/>
    <property type="gene ID" value="HanXRQr2_Chr09g0370211"/>
</dbReference>
<organism evidence="2 3">
    <name type="scientific">Helianthus annuus</name>
    <name type="common">Common sunflower</name>
    <dbReference type="NCBI Taxonomy" id="4232"/>
    <lineage>
        <taxon>Eukaryota</taxon>
        <taxon>Viridiplantae</taxon>
        <taxon>Streptophyta</taxon>
        <taxon>Embryophyta</taxon>
        <taxon>Tracheophyta</taxon>
        <taxon>Spermatophyta</taxon>
        <taxon>Magnoliopsida</taxon>
        <taxon>eudicotyledons</taxon>
        <taxon>Gunneridae</taxon>
        <taxon>Pentapetalae</taxon>
        <taxon>asterids</taxon>
        <taxon>campanulids</taxon>
        <taxon>Asterales</taxon>
        <taxon>Asteraceae</taxon>
        <taxon>Asteroideae</taxon>
        <taxon>Heliantheae alliance</taxon>
        <taxon>Heliantheae</taxon>
        <taxon>Helianthus</taxon>
    </lineage>
</organism>
<dbReference type="InterPro" id="IPR002110">
    <property type="entry name" value="Ankyrin_rpt"/>
</dbReference>